<evidence type="ECO:0008006" key="4">
    <source>
        <dbReference type="Google" id="ProtNLM"/>
    </source>
</evidence>
<gene>
    <name evidence="2" type="ORF">QOZ93_001610</name>
</gene>
<keyword evidence="3" id="KW-1185">Reference proteome</keyword>
<proteinExistence type="predicted"/>
<name>A0ABU0JRY8_HATLI</name>
<keyword evidence="1" id="KW-1133">Transmembrane helix</keyword>
<feature type="transmembrane region" description="Helical" evidence="1">
    <location>
        <begin position="29"/>
        <end position="46"/>
    </location>
</feature>
<evidence type="ECO:0000313" key="2">
    <source>
        <dbReference type="EMBL" id="MDQ0479868.1"/>
    </source>
</evidence>
<organism evidence="2 3">
    <name type="scientific">Hathewaya limosa</name>
    <name type="common">Clostridium limosum</name>
    <dbReference type="NCBI Taxonomy" id="1536"/>
    <lineage>
        <taxon>Bacteria</taxon>
        <taxon>Bacillati</taxon>
        <taxon>Bacillota</taxon>
        <taxon>Clostridia</taxon>
        <taxon>Eubacteriales</taxon>
        <taxon>Clostridiaceae</taxon>
        <taxon>Hathewaya</taxon>
    </lineage>
</organism>
<keyword evidence="1" id="KW-0812">Transmembrane</keyword>
<dbReference type="RefSeq" id="WP_307355792.1">
    <property type="nucleotide sequence ID" value="NZ_BAAACJ010000037.1"/>
</dbReference>
<dbReference type="InterPro" id="IPR004676">
    <property type="entry name" value="Cd-R_transporter"/>
</dbReference>
<accession>A0ABU0JRY8</accession>
<dbReference type="Pfam" id="PF03596">
    <property type="entry name" value="Cad"/>
    <property type="match status" value="1"/>
</dbReference>
<reference evidence="2 3" key="1">
    <citation type="submission" date="2023-07" db="EMBL/GenBank/DDBJ databases">
        <title>Genomic Encyclopedia of Type Strains, Phase IV (KMG-IV): sequencing the most valuable type-strain genomes for metagenomic binning, comparative biology and taxonomic classification.</title>
        <authorList>
            <person name="Goeker M."/>
        </authorList>
    </citation>
    <scope>NUCLEOTIDE SEQUENCE [LARGE SCALE GENOMIC DNA]</scope>
    <source>
        <strain evidence="2 3">DSM 1400</strain>
    </source>
</reference>
<keyword evidence="1" id="KW-0472">Membrane</keyword>
<feature type="transmembrane region" description="Helical" evidence="1">
    <location>
        <begin position="151"/>
        <end position="168"/>
    </location>
</feature>
<feature type="transmembrane region" description="Helical" evidence="1">
    <location>
        <begin position="120"/>
        <end position="145"/>
    </location>
</feature>
<evidence type="ECO:0000313" key="3">
    <source>
        <dbReference type="Proteomes" id="UP001224418"/>
    </source>
</evidence>
<evidence type="ECO:0000256" key="1">
    <source>
        <dbReference type="SAM" id="Phobius"/>
    </source>
</evidence>
<sequence>MTRKSKFIAGILSFFPGTGHMYLGLFNRGLFFMSIFIFATIMNKILCFDGMKVWITAPIIIYTFFDAVDSAGKISNGLYVPDDLDILKKLKINEYVNNSQGSEENDEILLNNQKERVSTIVGIFLIIIGVLGVFNVILSYIPWLWDVINIMKRYIVPVVFILLGIYILRKK</sequence>
<dbReference type="Proteomes" id="UP001224418">
    <property type="component" value="Unassembled WGS sequence"/>
</dbReference>
<comment type="caution">
    <text evidence="2">The sequence shown here is derived from an EMBL/GenBank/DDBJ whole genome shotgun (WGS) entry which is preliminary data.</text>
</comment>
<dbReference type="EMBL" id="JAUSWN010000012">
    <property type="protein sequence ID" value="MDQ0479868.1"/>
    <property type="molecule type" value="Genomic_DNA"/>
</dbReference>
<protein>
    <recommendedName>
        <fullName evidence="4">TM2 domain-containing protein</fullName>
    </recommendedName>
</protein>